<feature type="compositionally biased region" description="Basic and acidic residues" evidence="6">
    <location>
        <begin position="143"/>
        <end position="153"/>
    </location>
</feature>
<evidence type="ECO:0000256" key="2">
    <source>
        <dbReference type="ARBA" id="ARBA00022491"/>
    </source>
</evidence>
<dbReference type="SMART" id="SM01401">
    <property type="entry name" value="Sds3"/>
    <property type="match status" value="1"/>
</dbReference>
<comment type="subcellular location">
    <subcellularLocation>
        <location evidence="1">Nucleus</location>
    </subcellularLocation>
</comment>
<proteinExistence type="predicted"/>
<sequence length="686" mass="76746">MSLAEEPTKNDSLLTEKNLALSAAKENQIDDRSRSGKSVEDNDTLSELSKIDSNSNIAQVDLDLDGYYISSDAETEKMEDEPAGHVVLSALAQDNESVENAEMNEPEELGFPGFVEDATTVGEPSLPQDDVAQTVAANPNFENQKESDLRETEDVPGSIVKDAESEAILNQELKDKPTFESVPDDMSMGMVDAGPKDTPDEIQKEESMPNAQSNVEQLPEPSHQQDIVIEEPLKIAENEEVEVGGDTATFERSEANVVNSDNSGKGNSTPENQTEPEIDNQNDHTSQDTIPQIGNQPSNPTPYEAASGLSMQKDNKVSSVDGSTRDLSEENTSSVTTEMLQEPPQEYESNDITSAKDGLKGELVQNDEKSGMKREFDEAEDTSQFKKPRPPPSDFHKDGENDDDNDADEDEDEAEDEILDKTDLNDALANITSKDVLKKSIATDVAEVQSPVETESIRLMALKEITEIEHQFAELRQKLYESKLAKLQTETQMCLDGSHPALQSYYQKIDSVRDFKLRRAYQRQRYELECIDKETKATRCCIHQDFLRKVSNVKHEMLFNTTQKWYDINKERREINVVVPDVNYHVPVKIDGKTLSCITGYAAPAQLRREGDPLSEDLQCEGIKVRYKNNPVDKLEVIVDRMRFNNELSDLEGLKRFFNGFPGAPNLSGLKDSEVFEDLQKLQRSI</sequence>
<evidence type="ECO:0000256" key="4">
    <source>
        <dbReference type="ARBA" id="ARBA00023163"/>
    </source>
</evidence>
<dbReference type="PANTHER" id="PTHR21964">
    <property type="entry name" value="BREAST CANCER METASTASIS-SUPPRESSOR 1"/>
    <property type="match status" value="1"/>
</dbReference>
<dbReference type="OrthoDB" id="20886at2759"/>
<protein>
    <submittedName>
        <fullName evidence="7">LALA0S09e06986g1_1</fullName>
    </submittedName>
</protein>
<gene>
    <name evidence="7" type="ORF">LALA0_S09e06986g</name>
</gene>
<dbReference type="Gene3D" id="1.20.5.1500">
    <property type="match status" value="1"/>
</dbReference>
<dbReference type="Pfam" id="PF08598">
    <property type="entry name" value="Sds3"/>
    <property type="match status" value="1"/>
</dbReference>
<organism evidence="7 8">
    <name type="scientific">Lachancea lanzarotensis</name>
    <dbReference type="NCBI Taxonomy" id="1245769"/>
    <lineage>
        <taxon>Eukaryota</taxon>
        <taxon>Fungi</taxon>
        <taxon>Dikarya</taxon>
        <taxon>Ascomycota</taxon>
        <taxon>Saccharomycotina</taxon>
        <taxon>Saccharomycetes</taxon>
        <taxon>Saccharomycetales</taxon>
        <taxon>Saccharomycetaceae</taxon>
        <taxon>Lachancea</taxon>
    </lineage>
</organism>
<dbReference type="AlphaFoldDB" id="A0A0C7N7W9"/>
<keyword evidence="4" id="KW-0804">Transcription</keyword>
<keyword evidence="5" id="KW-0539">Nucleus</keyword>
<evidence type="ECO:0000256" key="3">
    <source>
        <dbReference type="ARBA" id="ARBA00023015"/>
    </source>
</evidence>
<feature type="compositionally biased region" description="Acidic residues" evidence="6">
    <location>
        <begin position="400"/>
        <end position="418"/>
    </location>
</feature>
<feature type="compositionally biased region" description="Basic and acidic residues" evidence="6">
    <location>
        <begin position="27"/>
        <end position="40"/>
    </location>
</feature>
<keyword evidence="8" id="KW-1185">Reference proteome</keyword>
<keyword evidence="2" id="KW-0678">Repressor</keyword>
<dbReference type="GO" id="GO:0005654">
    <property type="term" value="C:nucleoplasm"/>
    <property type="evidence" value="ECO:0007669"/>
    <property type="project" value="UniProtKB-ARBA"/>
</dbReference>
<reference evidence="7 8" key="1">
    <citation type="submission" date="2014-12" db="EMBL/GenBank/DDBJ databases">
        <authorList>
            <person name="Neuveglise Cecile"/>
        </authorList>
    </citation>
    <scope>NUCLEOTIDE SEQUENCE [LARGE SCALE GENOMIC DNA]</scope>
    <source>
        <strain evidence="7 8">CBS 12615</strain>
    </source>
</reference>
<dbReference type="HOGENOM" id="CLU_028822_0_0_1"/>
<evidence type="ECO:0000256" key="1">
    <source>
        <dbReference type="ARBA" id="ARBA00004123"/>
    </source>
</evidence>
<dbReference type="RefSeq" id="XP_022630195.1">
    <property type="nucleotide sequence ID" value="XM_022770901.1"/>
</dbReference>
<dbReference type="Proteomes" id="UP000054304">
    <property type="component" value="Unassembled WGS sequence"/>
</dbReference>
<feature type="compositionally biased region" description="Polar residues" evidence="6">
    <location>
        <begin position="287"/>
        <end position="298"/>
    </location>
</feature>
<feature type="compositionally biased region" description="Basic and acidic residues" evidence="6">
    <location>
        <begin position="366"/>
        <end position="376"/>
    </location>
</feature>
<feature type="compositionally biased region" description="Polar residues" evidence="6">
    <location>
        <begin position="309"/>
        <end position="322"/>
    </location>
</feature>
<dbReference type="InterPro" id="IPR013907">
    <property type="entry name" value="Sds3"/>
</dbReference>
<evidence type="ECO:0000256" key="5">
    <source>
        <dbReference type="ARBA" id="ARBA00023242"/>
    </source>
</evidence>
<dbReference type="GO" id="GO:0010468">
    <property type="term" value="P:regulation of gene expression"/>
    <property type="evidence" value="ECO:0007669"/>
    <property type="project" value="UniProtKB-ARBA"/>
</dbReference>
<keyword evidence="3" id="KW-0805">Transcription regulation</keyword>
<feature type="compositionally biased region" description="Polar residues" evidence="6">
    <location>
        <begin position="330"/>
        <end position="339"/>
    </location>
</feature>
<evidence type="ECO:0000256" key="6">
    <source>
        <dbReference type="SAM" id="MobiDB-lite"/>
    </source>
</evidence>
<feature type="compositionally biased region" description="Basic and acidic residues" evidence="6">
    <location>
        <begin position="194"/>
        <end position="207"/>
    </location>
</feature>
<evidence type="ECO:0000313" key="8">
    <source>
        <dbReference type="Proteomes" id="UP000054304"/>
    </source>
</evidence>
<dbReference type="STRING" id="1245769.A0A0C7N7W9"/>
<feature type="region of interest" description="Disordered" evidence="6">
    <location>
        <begin position="138"/>
        <end position="421"/>
    </location>
</feature>
<accession>A0A0C7N7W9</accession>
<evidence type="ECO:0000313" key="7">
    <source>
        <dbReference type="EMBL" id="CEP63983.1"/>
    </source>
</evidence>
<dbReference type="EMBL" id="LN736368">
    <property type="protein sequence ID" value="CEP63983.1"/>
    <property type="molecule type" value="Genomic_DNA"/>
</dbReference>
<feature type="region of interest" description="Disordered" evidence="6">
    <location>
        <begin position="1"/>
        <end position="43"/>
    </location>
</feature>
<name>A0A0C7N7W9_9SACH</name>
<dbReference type="GeneID" id="34687510"/>
<feature type="compositionally biased region" description="Polar residues" evidence="6">
    <location>
        <begin position="256"/>
        <end position="273"/>
    </location>
</feature>